<dbReference type="PANTHER" id="PTHR34383">
    <property type="entry name" value="POLYPHOSPHATE:AMP PHOSPHOTRANSFERASE-RELATED"/>
    <property type="match status" value="1"/>
</dbReference>
<organism evidence="5 6">
    <name type="scientific">Grylomicrobium aquisgranensis</name>
    <dbReference type="NCBI Taxonomy" id="2926318"/>
    <lineage>
        <taxon>Bacteria</taxon>
        <taxon>Bacillati</taxon>
        <taxon>Bacillota</taxon>
        <taxon>Erysipelotrichia</taxon>
        <taxon>Erysipelotrichales</taxon>
        <taxon>Erysipelotrichaceae</taxon>
        <taxon>Grylomicrobium</taxon>
    </lineage>
</organism>
<dbReference type="PIRSF" id="PIRSF028756">
    <property type="entry name" value="PPK2_prd"/>
    <property type="match status" value="1"/>
</dbReference>
<dbReference type="Proteomes" id="UP001286174">
    <property type="component" value="Unassembled WGS sequence"/>
</dbReference>
<dbReference type="Pfam" id="PF03976">
    <property type="entry name" value="PPK2"/>
    <property type="match status" value="1"/>
</dbReference>
<keyword evidence="6" id="KW-1185">Reference proteome</keyword>
<accession>A0AB35U1P0</accession>
<evidence type="ECO:0000313" key="5">
    <source>
        <dbReference type="EMBL" id="MDX8418998.1"/>
    </source>
</evidence>
<dbReference type="EMBL" id="JALBUR010000004">
    <property type="protein sequence ID" value="MDX8418998.1"/>
    <property type="molecule type" value="Genomic_DNA"/>
</dbReference>
<evidence type="ECO:0000256" key="3">
    <source>
        <dbReference type="SAM" id="Coils"/>
    </source>
</evidence>
<keyword evidence="1" id="KW-0808">Transferase</keyword>
<sequence length="286" mass="33776">MLSQYCFDGSKKFRINEASTSETHMCKDKEEAAQKLDQNNKKIDELQQKLYAEKKEGVIFLFQAMDAAGKDGTIRAVLQCLSPHGVFEAAFKQPSSNELAHDFLWRVEQQVPAKGEIAIFNRSQYEDVLIGKVKKLYETQGHADRIKNDDVIKDRYEDICHFEKYLYRNSVRTVKFFLHVSKEEQAKRFLARLDEPEKNWKFSAGDYSERQYWDAYQKAFEDAINATATKECPWYVIPADHKWYMRYLVSEIILKTLKDMDPQYPKVTKEREAEFARYRKELEQEI</sequence>
<proteinExistence type="predicted"/>
<reference evidence="5 6" key="1">
    <citation type="submission" date="2022-03" db="EMBL/GenBank/DDBJ databases">
        <title>Novel taxa within the pig intestine.</title>
        <authorList>
            <person name="Wylensek D."/>
            <person name="Bishof K."/>
            <person name="Afrizal A."/>
            <person name="Clavel T."/>
        </authorList>
    </citation>
    <scope>NUCLEOTIDE SEQUENCE [LARGE SCALE GENOMIC DNA]</scope>
    <source>
        <strain evidence="5 6">CLA-KB-P133</strain>
    </source>
</reference>
<keyword evidence="3" id="KW-0175">Coiled coil</keyword>
<keyword evidence="2 5" id="KW-0418">Kinase</keyword>
<dbReference type="InterPro" id="IPR016898">
    <property type="entry name" value="Polyphosphate_phosphotransfera"/>
</dbReference>
<gene>
    <name evidence="5" type="ORF">MOZ60_02690</name>
</gene>
<protein>
    <submittedName>
        <fullName evidence="5">Polyphosphate kinase 2 family protein</fullName>
    </submittedName>
</protein>
<dbReference type="AlphaFoldDB" id="A0AB35U1P0"/>
<evidence type="ECO:0000256" key="2">
    <source>
        <dbReference type="ARBA" id="ARBA00022777"/>
    </source>
</evidence>
<feature type="coiled-coil region" evidence="3">
    <location>
        <begin position="26"/>
        <end position="56"/>
    </location>
</feature>
<dbReference type="GO" id="GO:0006797">
    <property type="term" value="P:polyphosphate metabolic process"/>
    <property type="evidence" value="ECO:0007669"/>
    <property type="project" value="InterPro"/>
</dbReference>
<name>A0AB35U1P0_9FIRM</name>
<dbReference type="InterPro" id="IPR022300">
    <property type="entry name" value="PPK2-rel_1"/>
</dbReference>
<dbReference type="RefSeq" id="WP_370595557.1">
    <property type="nucleotide sequence ID" value="NZ_JALBUR010000004.1"/>
</dbReference>
<dbReference type="GO" id="GO:0008976">
    <property type="term" value="F:polyphosphate kinase activity"/>
    <property type="evidence" value="ECO:0007669"/>
    <property type="project" value="InterPro"/>
</dbReference>
<evidence type="ECO:0000256" key="1">
    <source>
        <dbReference type="ARBA" id="ARBA00022679"/>
    </source>
</evidence>
<dbReference type="Gene3D" id="3.40.50.300">
    <property type="entry name" value="P-loop containing nucleotide triphosphate hydrolases"/>
    <property type="match status" value="1"/>
</dbReference>
<feature type="domain" description="Polyphosphate kinase-2-related" evidence="4">
    <location>
        <begin position="28"/>
        <end position="263"/>
    </location>
</feature>
<comment type="caution">
    <text evidence="5">The sequence shown here is derived from an EMBL/GenBank/DDBJ whole genome shotgun (WGS) entry which is preliminary data.</text>
</comment>
<dbReference type="NCBIfam" id="TIGR03709">
    <property type="entry name" value="PPK2_rel_1"/>
    <property type="match status" value="1"/>
</dbReference>
<dbReference type="SUPFAM" id="SSF52540">
    <property type="entry name" value="P-loop containing nucleoside triphosphate hydrolases"/>
    <property type="match status" value="1"/>
</dbReference>
<evidence type="ECO:0000313" key="6">
    <source>
        <dbReference type="Proteomes" id="UP001286174"/>
    </source>
</evidence>
<dbReference type="InterPro" id="IPR022488">
    <property type="entry name" value="PPK2-related"/>
</dbReference>
<evidence type="ECO:0000259" key="4">
    <source>
        <dbReference type="Pfam" id="PF03976"/>
    </source>
</evidence>
<dbReference type="PANTHER" id="PTHR34383:SF3">
    <property type="entry name" value="POLYPHOSPHATE:AMP PHOSPHOTRANSFERASE"/>
    <property type="match status" value="1"/>
</dbReference>
<dbReference type="InterPro" id="IPR027417">
    <property type="entry name" value="P-loop_NTPase"/>
</dbReference>